<reference evidence="1 2" key="1">
    <citation type="submission" date="2014-04" db="EMBL/GenBank/DDBJ databases">
        <title>Evolutionary Origins and Diversification of the Mycorrhizal Mutualists.</title>
        <authorList>
            <consortium name="DOE Joint Genome Institute"/>
            <consortium name="Mycorrhizal Genomics Consortium"/>
            <person name="Kohler A."/>
            <person name="Kuo A."/>
            <person name="Nagy L.G."/>
            <person name="Floudas D."/>
            <person name="Copeland A."/>
            <person name="Barry K.W."/>
            <person name="Cichocki N."/>
            <person name="Veneault-Fourrey C."/>
            <person name="LaButti K."/>
            <person name="Lindquist E.A."/>
            <person name="Lipzen A."/>
            <person name="Lundell T."/>
            <person name="Morin E."/>
            <person name="Murat C."/>
            <person name="Riley R."/>
            <person name="Ohm R."/>
            <person name="Sun H."/>
            <person name="Tunlid A."/>
            <person name="Henrissat B."/>
            <person name="Grigoriev I.V."/>
            <person name="Hibbett D.S."/>
            <person name="Martin F."/>
        </authorList>
    </citation>
    <scope>NUCLEOTIDE SEQUENCE [LARGE SCALE GENOMIC DNA]</scope>
    <source>
        <strain evidence="1 2">FD-317 M1</strain>
    </source>
</reference>
<keyword evidence="2" id="KW-1185">Reference proteome</keyword>
<organism evidence="1 2">
    <name type="scientific">Collybiopsis luxurians FD-317 M1</name>
    <dbReference type="NCBI Taxonomy" id="944289"/>
    <lineage>
        <taxon>Eukaryota</taxon>
        <taxon>Fungi</taxon>
        <taxon>Dikarya</taxon>
        <taxon>Basidiomycota</taxon>
        <taxon>Agaricomycotina</taxon>
        <taxon>Agaricomycetes</taxon>
        <taxon>Agaricomycetidae</taxon>
        <taxon>Agaricales</taxon>
        <taxon>Marasmiineae</taxon>
        <taxon>Omphalotaceae</taxon>
        <taxon>Collybiopsis</taxon>
        <taxon>Collybiopsis luxurians</taxon>
    </lineage>
</organism>
<dbReference type="EMBL" id="KN834907">
    <property type="protein sequence ID" value="KIK50362.1"/>
    <property type="molecule type" value="Genomic_DNA"/>
</dbReference>
<dbReference type="Proteomes" id="UP000053593">
    <property type="component" value="Unassembled WGS sequence"/>
</dbReference>
<dbReference type="HOGENOM" id="CLU_1722575_0_0_1"/>
<evidence type="ECO:0000313" key="2">
    <source>
        <dbReference type="Proteomes" id="UP000053593"/>
    </source>
</evidence>
<protein>
    <submittedName>
        <fullName evidence="1">Uncharacterized protein</fullName>
    </submittedName>
</protein>
<dbReference type="AlphaFoldDB" id="A0A0D0BY64"/>
<gene>
    <name evidence="1" type="ORF">GYMLUDRAFT_462179</name>
</gene>
<sequence>MRVCIACIEVSVRYLSKLMGATAPIFSGIHPNPPMYVQQARNISQFMSVSRSRVRIAPPMDTHSSSSNAFKLAGEWLETFQPLLYKGVIQTFVLRFEYQIFKSGREVHCPRGYLENLNYFHLEAEQEFKLETNLRPTVAIRPVPYKIRPWSS</sequence>
<accession>A0A0D0BY64</accession>
<proteinExistence type="predicted"/>
<name>A0A0D0BY64_9AGAR</name>
<evidence type="ECO:0000313" key="1">
    <source>
        <dbReference type="EMBL" id="KIK50362.1"/>
    </source>
</evidence>